<sequence>MIIRNVGANFDALLNTVRLHVQRVQPQKWVTIGLVSLLCLQHIYYNSLEPPVPIINTFTITQRPLITSDCKRTQTYVPSAWEQWWVDHMSEVQSDDWIEACDQMRAKKDYAYTAVDFAQSTLQESTLEEAGKWSKDVQSYFRVTYKCPGKPDVEEEHPIEPLVSFLRNPVHWCIQEDWDLRLDKNYLVLDYAPTVQRGGRNFLFDAGASS</sequence>
<evidence type="ECO:0000313" key="1">
    <source>
        <dbReference type="EMBL" id="KNC77749.1"/>
    </source>
</evidence>
<dbReference type="GeneID" id="25910298"/>
<organism evidence="1 2">
    <name type="scientific">Sphaeroforma arctica JP610</name>
    <dbReference type="NCBI Taxonomy" id="667725"/>
    <lineage>
        <taxon>Eukaryota</taxon>
        <taxon>Ichthyosporea</taxon>
        <taxon>Ichthyophonida</taxon>
        <taxon>Sphaeroforma</taxon>
    </lineage>
</organism>
<dbReference type="EMBL" id="KQ242643">
    <property type="protein sequence ID" value="KNC77749.1"/>
    <property type="molecule type" value="Genomic_DNA"/>
</dbReference>
<gene>
    <name evidence="1" type="ORF">SARC_09794</name>
</gene>
<accession>A0A0L0FLU5</accession>
<reference evidence="1 2" key="1">
    <citation type="submission" date="2011-02" db="EMBL/GenBank/DDBJ databases">
        <title>The Genome Sequence of Sphaeroforma arctica JP610.</title>
        <authorList>
            <consortium name="The Broad Institute Genome Sequencing Platform"/>
            <person name="Russ C."/>
            <person name="Cuomo C."/>
            <person name="Young S.K."/>
            <person name="Zeng Q."/>
            <person name="Gargeya S."/>
            <person name="Alvarado L."/>
            <person name="Berlin A."/>
            <person name="Chapman S.B."/>
            <person name="Chen Z."/>
            <person name="Freedman E."/>
            <person name="Gellesch M."/>
            <person name="Goldberg J."/>
            <person name="Griggs A."/>
            <person name="Gujja S."/>
            <person name="Heilman E."/>
            <person name="Heiman D."/>
            <person name="Howarth C."/>
            <person name="Mehta T."/>
            <person name="Neiman D."/>
            <person name="Pearson M."/>
            <person name="Roberts A."/>
            <person name="Saif S."/>
            <person name="Shea T."/>
            <person name="Shenoy N."/>
            <person name="Sisk P."/>
            <person name="Stolte C."/>
            <person name="Sykes S."/>
            <person name="White J."/>
            <person name="Yandava C."/>
            <person name="Burger G."/>
            <person name="Gray M.W."/>
            <person name="Holland P.W.H."/>
            <person name="King N."/>
            <person name="Lang F.B.F."/>
            <person name="Roger A.J."/>
            <person name="Ruiz-Trillo I."/>
            <person name="Haas B."/>
            <person name="Nusbaum C."/>
            <person name="Birren B."/>
        </authorList>
    </citation>
    <scope>NUCLEOTIDE SEQUENCE [LARGE SCALE GENOMIC DNA]</scope>
    <source>
        <strain evidence="1 2">JP610</strain>
    </source>
</reference>
<dbReference type="Proteomes" id="UP000054560">
    <property type="component" value="Unassembled WGS sequence"/>
</dbReference>
<evidence type="ECO:0000313" key="2">
    <source>
        <dbReference type="Proteomes" id="UP000054560"/>
    </source>
</evidence>
<dbReference type="RefSeq" id="XP_014151651.1">
    <property type="nucleotide sequence ID" value="XM_014296176.1"/>
</dbReference>
<dbReference type="AlphaFoldDB" id="A0A0L0FLU5"/>
<protein>
    <submittedName>
        <fullName evidence="1">Uncharacterized protein</fullName>
    </submittedName>
</protein>
<name>A0A0L0FLU5_9EUKA</name>
<proteinExistence type="predicted"/>
<keyword evidence="2" id="KW-1185">Reference proteome</keyword>